<sequence length="266" mass="30076">MSFAVEGSRGPPETTQRHDIRFWLGCSIVRGTAQPVSAVVDPGDATWGVETHEWPNVSRVNVHHGPIASAVRRVAARLPHPIGQLIRSWFPGPFLPHNVVVKVTKPDWEDEFDNEVMMYHKLQPVQGVVVPVFHGIISVSGRRALLLSDVGGKQLLAVTYSERGREELRAMLGTALRAIYELGISPYDANLLNCHVVNDRIVVVDHEQDEELEQDLRHRVDELVEGKADSVMRRHWEVHKPVQARDRVAENKAHEAWMSRNRHLLP</sequence>
<protein>
    <submittedName>
        <fullName evidence="1">Uncharacterized protein</fullName>
    </submittedName>
</protein>
<dbReference type="SUPFAM" id="SSF56112">
    <property type="entry name" value="Protein kinase-like (PK-like)"/>
    <property type="match status" value="1"/>
</dbReference>
<dbReference type="AlphaFoldDB" id="A0AA38RQY0"/>
<proteinExistence type="predicted"/>
<dbReference type="Proteomes" id="UP001174691">
    <property type="component" value="Unassembled WGS sequence"/>
</dbReference>
<dbReference type="InterPro" id="IPR052396">
    <property type="entry name" value="Meiotic_Drive_Suppr_Kinase"/>
</dbReference>
<reference evidence="1" key="1">
    <citation type="submission" date="2022-07" db="EMBL/GenBank/DDBJ databases">
        <title>Fungi with potential for degradation of polypropylene.</title>
        <authorList>
            <person name="Gostincar C."/>
        </authorList>
    </citation>
    <scope>NUCLEOTIDE SEQUENCE</scope>
    <source>
        <strain evidence="1">EXF-13287</strain>
    </source>
</reference>
<comment type="caution">
    <text evidence="1">The sequence shown here is derived from an EMBL/GenBank/DDBJ whole genome shotgun (WGS) entry which is preliminary data.</text>
</comment>
<dbReference type="EMBL" id="JANBVN010000102">
    <property type="protein sequence ID" value="KAJ9144294.1"/>
    <property type="molecule type" value="Genomic_DNA"/>
</dbReference>
<dbReference type="PANTHER" id="PTHR37171:SF1">
    <property type="entry name" value="SERINE_THREONINE-PROTEIN KINASE YRZF-RELATED"/>
    <property type="match status" value="1"/>
</dbReference>
<evidence type="ECO:0000313" key="1">
    <source>
        <dbReference type="EMBL" id="KAJ9144294.1"/>
    </source>
</evidence>
<accession>A0AA38RQY0</accession>
<gene>
    <name evidence="1" type="ORF">NKR19_g6549</name>
</gene>
<dbReference type="InterPro" id="IPR011009">
    <property type="entry name" value="Kinase-like_dom_sf"/>
</dbReference>
<organism evidence="1 2">
    <name type="scientific">Coniochaeta hoffmannii</name>
    <dbReference type="NCBI Taxonomy" id="91930"/>
    <lineage>
        <taxon>Eukaryota</taxon>
        <taxon>Fungi</taxon>
        <taxon>Dikarya</taxon>
        <taxon>Ascomycota</taxon>
        <taxon>Pezizomycotina</taxon>
        <taxon>Sordariomycetes</taxon>
        <taxon>Sordariomycetidae</taxon>
        <taxon>Coniochaetales</taxon>
        <taxon>Coniochaetaceae</taxon>
        <taxon>Coniochaeta</taxon>
    </lineage>
</organism>
<evidence type="ECO:0000313" key="2">
    <source>
        <dbReference type="Proteomes" id="UP001174691"/>
    </source>
</evidence>
<dbReference type="PANTHER" id="PTHR37171">
    <property type="entry name" value="SERINE/THREONINE-PROTEIN KINASE YRZF-RELATED"/>
    <property type="match status" value="1"/>
</dbReference>
<keyword evidence="2" id="KW-1185">Reference proteome</keyword>
<name>A0AA38RQY0_9PEZI</name>